<evidence type="ECO:0000256" key="2">
    <source>
        <dbReference type="ARBA" id="ARBA00022576"/>
    </source>
</evidence>
<dbReference type="PANTHER" id="PTHR42684">
    <property type="entry name" value="ADENOSYLMETHIONINE-8-AMINO-7-OXONONANOATE AMINOTRANSFERASE"/>
    <property type="match status" value="1"/>
</dbReference>
<dbReference type="InterPro" id="IPR015421">
    <property type="entry name" value="PyrdxlP-dep_Trfase_major"/>
</dbReference>
<dbReference type="GO" id="GO:0009102">
    <property type="term" value="P:biotin biosynthetic process"/>
    <property type="evidence" value="ECO:0007669"/>
    <property type="project" value="UniProtKB-UniRule"/>
</dbReference>
<dbReference type="AlphaFoldDB" id="A0A511N0T2"/>
<evidence type="ECO:0000256" key="5">
    <source>
        <dbReference type="ARBA" id="ARBA00022756"/>
    </source>
</evidence>
<feature type="binding site" evidence="7">
    <location>
        <begin position="103"/>
        <end position="104"/>
    </location>
    <ligand>
        <name>pyridoxal 5'-phosphate</name>
        <dbReference type="ChEBI" id="CHEBI:597326"/>
    </ligand>
</feature>
<dbReference type="GO" id="GO:0004015">
    <property type="term" value="F:adenosylmethionine-8-amino-7-oxononanoate transaminase activity"/>
    <property type="evidence" value="ECO:0007669"/>
    <property type="project" value="UniProtKB-UniRule"/>
</dbReference>
<keyword evidence="4 7" id="KW-0949">S-adenosyl-L-methionine</keyword>
<dbReference type="CDD" id="cd00610">
    <property type="entry name" value="OAT_like"/>
    <property type="match status" value="1"/>
</dbReference>
<dbReference type="OrthoDB" id="9807885at2"/>
<dbReference type="PANTHER" id="PTHR42684:SF3">
    <property type="entry name" value="ADENOSYLMETHIONINE-8-AMINO-7-OXONONANOATE AMINOTRANSFERASE"/>
    <property type="match status" value="1"/>
</dbReference>
<dbReference type="GO" id="GO:0030170">
    <property type="term" value="F:pyridoxal phosphate binding"/>
    <property type="evidence" value="ECO:0007669"/>
    <property type="project" value="UniProtKB-UniRule"/>
</dbReference>
<feature type="binding site" evidence="7">
    <location>
        <position position="45"/>
    </location>
    <ligand>
        <name>substrate</name>
    </ligand>
</feature>
<feature type="binding site" evidence="7">
    <location>
        <begin position="293"/>
        <end position="294"/>
    </location>
    <ligand>
        <name>pyridoxal 5'-phosphate</name>
        <dbReference type="ChEBI" id="CHEBI:597326"/>
    </ligand>
</feature>
<comment type="function">
    <text evidence="7">Catalyzes the transfer of the alpha-amino group from S-adenosyl-L-methionine (SAM) to 7-keto-8-aminopelargonic acid (KAPA) to form 7,8-diaminopelargonic acid (DAPA). It is the only aminotransferase known to utilize SAM as an amino donor.</text>
</comment>
<evidence type="ECO:0000256" key="7">
    <source>
        <dbReference type="HAMAP-Rule" id="MF_00834"/>
    </source>
</evidence>
<feature type="binding site" evidence="7">
    <location>
        <position position="229"/>
    </location>
    <ligand>
        <name>pyridoxal 5'-phosphate</name>
        <dbReference type="ChEBI" id="CHEBI:597326"/>
    </ligand>
</feature>
<feature type="binding site" evidence="7">
    <location>
        <position position="381"/>
    </location>
    <ligand>
        <name>substrate</name>
    </ligand>
</feature>
<keyword evidence="3 7" id="KW-0808">Transferase</keyword>
<dbReference type="PROSITE" id="PS00600">
    <property type="entry name" value="AA_TRANSFER_CLASS_3"/>
    <property type="match status" value="1"/>
</dbReference>
<dbReference type="HAMAP" id="MF_00834">
    <property type="entry name" value="BioA"/>
    <property type="match status" value="1"/>
</dbReference>
<comment type="similarity">
    <text evidence="7">Belongs to the class-III pyridoxal-phosphate-dependent aminotransferase family. BioA subfamily.</text>
</comment>
<keyword evidence="9" id="KW-1185">Reference proteome</keyword>
<dbReference type="UniPathway" id="UPA00078">
    <property type="reaction ID" value="UER00160"/>
</dbReference>
<dbReference type="NCBIfam" id="NF004624">
    <property type="entry name" value="PRK05964.1"/>
    <property type="match status" value="1"/>
</dbReference>
<dbReference type="Gene3D" id="3.40.640.10">
    <property type="entry name" value="Type I PLP-dependent aspartate aminotransferase-like (Major domain)"/>
    <property type="match status" value="1"/>
</dbReference>
<evidence type="ECO:0000256" key="1">
    <source>
        <dbReference type="ARBA" id="ARBA00001933"/>
    </source>
</evidence>
<keyword evidence="7" id="KW-0963">Cytoplasm</keyword>
<dbReference type="InterPro" id="IPR015424">
    <property type="entry name" value="PyrdxlP-dep_Trfase"/>
</dbReference>
<accession>A0A511N0T2</accession>
<dbReference type="GO" id="GO:0004141">
    <property type="term" value="F:dethiobiotin synthase activity"/>
    <property type="evidence" value="ECO:0007669"/>
    <property type="project" value="TreeGrafter"/>
</dbReference>
<dbReference type="EMBL" id="BJXB01000006">
    <property type="protein sequence ID" value="GEM46058.1"/>
    <property type="molecule type" value="Genomic_DNA"/>
</dbReference>
<gene>
    <name evidence="7" type="primary">bioA</name>
    <name evidence="8" type="ORF">DC3_16930</name>
</gene>
<evidence type="ECO:0000256" key="4">
    <source>
        <dbReference type="ARBA" id="ARBA00022691"/>
    </source>
</evidence>
<feature type="modified residue" description="N6-(pyridoxal phosphate)lysine" evidence="7">
    <location>
        <position position="258"/>
    </location>
</feature>
<dbReference type="InterPro" id="IPR005814">
    <property type="entry name" value="Aminotrans_3"/>
</dbReference>
<proteinExistence type="inferred from homology"/>
<dbReference type="FunFam" id="3.40.640.10:FF:000004">
    <property type="entry name" value="Acetylornithine aminotransferase"/>
    <property type="match status" value="1"/>
</dbReference>
<dbReference type="RefSeq" id="WP_146883879.1">
    <property type="nucleotide sequence ID" value="NZ_BJXB01000006.1"/>
</dbReference>
<feature type="binding site" evidence="7">
    <location>
        <position position="135"/>
    </location>
    <ligand>
        <name>substrate</name>
    </ligand>
</feature>
<evidence type="ECO:0000313" key="9">
    <source>
        <dbReference type="Proteomes" id="UP000321306"/>
    </source>
</evidence>
<comment type="subcellular location">
    <subcellularLocation>
        <location evidence="7">Cytoplasm</location>
    </subcellularLocation>
</comment>
<dbReference type="GO" id="GO:0005737">
    <property type="term" value="C:cytoplasm"/>
    <property type="evidence" value="ECO:0007669"/>
    <property type="project" value="UniProtKB-SubCell"/>
</dbReference>
<organism evidence="8 9">
    <name type="scientific">Deinococcus cellulosilyticus (strain DSM 18568 / NBRC 106333 / KACC 11606 / 5516J-15)</name>
    <dbReference type="NCBI Taxonomy" id="1223518"/>
    <lineage>
        <taxon>Bacteria</taxon>
        <taxon>Thermotogati</taxon>
        <taxon>Deinococcota</taxon>
        <taxon>Deinococci</taxon>
        <taxon>Deinococcales</taxon>
        <taxon>Deinococcaceae</taxon>
        <taxon>Deinococcus</taxon>
    </lineage>
</organism>
<feature type="site" description="Participates in the substrate recognition with KAPA and in a stacking interaction with the adenine ring of SAM" evidence="7">
    <location>
        <position position="10"/>
    </location>
</feature>
<feature type="binding site" evidence="7">
    <location>
        <position position="292"/>
    </location>
    <ligand>
        <name>substrate</name>
    </ligand>
</feature>
<dbReference type="InterPro" id="IPR015422">
    <property type="entry name" value="PyrdxlP-dep_Trfase_small"/>
</dbReference>
<dbReference type="SUPFAM" id="SSF53383">
    <property type="entry name" value="PLP-dependent transferases"/>
    <property type="match status" value="1"/>
</dbReference>
<keyword evidence="2 7" id="KW-0032">Aminotransferase</keyword>
<comment type="pathway">
    <text evidence="7">Cofactor biosynthesis; biotin biosynthesis; 7,8-diaminononanoate from 8-amino-7-oxononanoate (SAM route): step 1/1.</text>
</comment>
<keyword evidence="6 7" id="KW-0663">Pyridoxal phosphate</keyword>
<dbReference type="InterPro" id="IPR005815">
    <property type="entry name" value="BioA"/>
</dbReference>
<dbReference type="Pfam" id="PF00202">
    <property type="entry name" value="Aminotran_3"/>
    <property type="match status" value="1"/>
</dbReference>
<comment type="cofactor">
    <cofactor evidence="1 7">
        <name>pyridoxal 5'-phosphate</name>
        <dbReference type="ChEBI" id="CHEBI:597326"/>
    </cofactor>
</comment>
<dbReference type="EC" id="2.6.1.62" evidence="7"/>
<evidence type="ECO:0000256" key="6">
    <source>
        <dbReference type="ARBA" id="ARBA00022898"/>
    </source>
</evidence>
<feature type="binding site" evidence="7">
    <location>
        <position position="258"/>
    </location>
    <ligand>
        <name>substrate</name>
    </ligand>
</feature>
<name>A0A511N0T2_DEIC1</name>
<dbReference type="Gene3D" id="3.90.1150.10">
    <property type="entry name" value="Aspartate Aminotransferase, domain 1"/>
    <property type="match status" value="1"/>
</dbReference>
<comment type="caution">
    <text evidence="8">The sequence shown here is derived from an EMBL/GenBank/DDBJ whole genome shotgun (WGS) entry which is preliminary data.</text>
</comment>
<keyword evidence="5 7" id="KW-0093">Biotin biosynthesis</keyword>
<dbReference type="NCBIfam" id="TIGR00508">
    <property type="entry name" value="bioA"/>
    <property type="match status" value="1"/>
</dbReference>
<evidence type="ECO:0000313" key="8">
    <source>
        <dbReference type="EMBL" id="GEM46058.1"/>
    </source>
</evidence>
<comment type="catalytic activity">
    <reaction evidence="7">
        <text>(8S)-8-amino-7-oxononanoate + S-adenosyl-L-methionine = S-adenosyl-4-methylsulfanyl-2-oxobutanoate + (7R,8S)-7,8-diammoniononanoate</text>
        <dbReference type="Rhea" id="RHEA:16861"/>
        <dbReference type="ChEBI" id="CHEBI:16490"/>
        <dbReference type="ChEBI" id="CHEBI:59789"/>
        <dbReference type="ChEBI" id="CHEBI:149468"/>
        <dbReference type="ChEBI" id="CHEBI:149469"/>
        <dbReference type="EC" id="2.6.1.62"/>
    </reaction>
</comment>
<protein>
    <recommendedName>
        <fullName evidence="7">Adenosylmethionine-8-amino-7-oxononanoate aminotransferase</fullName>
        <ecNumber evidence="7">2.6.1.62</ecNumber>
    </recommendedName>
    <alternativeName>
        <fullName evidence="7">7,8-diamino-pelargonic acid aminotransferase</fullName>
        <shortName evidence="7">DAPA AT</shortName>
        <shortName evidence="7">DAPA aminotransferase</shortName>
    </alternativeName>
    <alternativeName>
        <fullName evidence="7">7,8-diaminononanoate synthase</fullName>
        <shortName evidence="7">DANS</shortName>
    </alternativeName>
    <alternativeName>
        <fullName evidence="7">Diaminopelargonic acid synthase</fullName>
    </alternativeName>
</protein>
<evidence type="ECO:0000256" key="3">
    <source>
        <dbReference type="ARBA" id="ARBA00022679"/>
    </source>
</evidence>
<dbReference type="InterPro" id="IPR049704">
    <property type="entry name" value="Aminotrans_3_PPA_site"/>
</dbReference>
<comment type="subunit">
    <text evidence="7">Homodimer.</text>
</comment>
<dbReference type="Proteomes" id="UP000321306">
    <property type="component" value="Unassembled WGS sequence"/>
</dbReference>
<sequence>MASEFIWPPFTQTRTAPESIRIMRGEGAVLYPEEGPPLLDLISSWWVNLHGHAHPHIAQAIAEQARTLEHVIFAGFSHAPAEKLAERLCSLTGLDRMFFSDNGSTSVEVALKMALQFFQNAGVPRKRLLALEGGYHGDTFGAMAVGHSSGFYGPFQHLLFEVDVMPFPHDPDHTLQWLQTYLQEHGDHLAAVILEPLVQGASGMRMYPPTFLEVVCDQVHQAGCLVILDEVMTGFYRTGTLFAFQHTEILPDFLCLSKGITGGFMPMGATLTIEQVFRQFEGESFQMAFAHGHSYTANPLSCAAALASLDLLTSAETLVNIRRIEQQHHGFLQTLQQRPGMMNPRVQGTILAFEWQGSGAYGSQSSLNLRQAFLEEGLLLRPLGNTIYLLPPYCITPEQLERAYQSILETLTT</sequence>
<reference evidence="8 9" key="1">
    <citation type="submission" date="2019-07" db="EMBL/GenBank/DDBJ databases">
        <title>Whole genome shotgun sequence of Deinococcus cellulosilyticus NBRC 106333.</title>
        <authorList>
            <person name="Hosoyama A."/>
            <person name="Uohara A."/>
            <person name="Ohji S."/>
            <person name="Ichikawa N."/>
        </authorList>
    </citation>
    <scope>NUCLEOTIDE SEQUENCE [LARGE SCALE GENOMIC DNA]</scope>
    <source>
        <strain evidence="8 9">NBRC 106333</strain>
    </source>
</reference>